<proteinExistence type="predicted"/>
<feature type="transmembrane region" description="Helical" evidence="2">
    <location>
        <begin position="12"/>
        <end position="34"/>
    </location>
</feature>
<dbReference type="GO" id="GO:0052621">
    <property type="term" value="F:diguanylate cyclase activity"/>
    <property type="evidence" value="ECO:0007669"/>
    <property type="project" value="TreeGrafter"/>
</dbReference>
<dbReference type="InterPro" id="IPR050469">
    <property type="entry name" value="Diguanylate_Cyclase"/>
</dbReference>
<dbReference type="GO" id="GO:0043709">
    <property type="term" value="P:cell adhesion involved in single-species biofilm formation"/>
    <property type="evidence" value="ECO:0007669"/>
    <property type="project" value="TreeGrafter"/>
</dbReference>
<dbReference type="EMBL" id="LT629749">
    <property type="protein sequence ID" value="SDT29248.1"/>
    <property type="molecule type" value="Genomic_DNA"/>
</dbReference>
<gene>
    <name evidence="4" type="ORF">SAMN04488543_3596</name>
</gene>
<dbReference type="SUPFAM" id="SSF55073">
    <property type="entry name" value="Nucleotide cyclase"/>
    <property type="match status" value="1"/>
</dbReference>
<name>A0A1H1Z6C3_9ACTN</name>
<dbReference type="PANTHER" id="PTHR45138">
    <property type="entry name" value="REGULATORY COMPONENTS OF SENSORY TRANSDUCTION SYSTEM"/>
    <property type="match status" value="1"/>
</dbReference>
<dbReference type="PROSITE" id="PS50887">
    <property type="entry name" value="GGDEF"/>
    <property type="match status" value="1"/>
</dbReference>
<keyword evidence="5" id="KW-1185">Reference proteome</keyword>
<organism evidence="4 5">
    <name type="scientific">Friedmanniella luteola</name>
    <dbReference type="NCBI Taxonomy" id="546871"/>
    <lineage>
        <taxon>Bacteria</taxon>
        <taxon>Bacillati</taxon>
        <taxon>Actinomycetota</taxon>
        <taxon>Actinomycetes</taxon>
        <taxon>Propionibacteriales</taxon>
        <taxon>Nocardioidaceae</taxon>
        <taxon>Friedmanniella</taxon>
    </lineage>
</organism>
<dbReference type="SMART" id="SM00267">
    <property type="entry name" value="GGDEF"/>
    <property type="match status" value="1"/>
</dbReference>
<dbReference type="FunFam" id="3.30.70.270:FF:000001">
    <property type="entry name" value="Diguanylate cyclase domain protein"/>
    <property type="match status" value="1"/>
</dbReference>
<dbReference type="AlphaFoldDB" id="A0A1H1Z6C3"/>
<keyword evidence="2" id="KW-1133">Transmembrane helix</keyword>
<sequence>MRSTSLPIGALLWWGCLLFAVVALGVGAVGVSSVRGTAATAQHLADDELATLEVTTQLGHSSKNLQLGLQALALSPDRGRRVQLAGTIYNELMPATESALVELERVHGADHPTARAELTLLGQRWAGVRSLINSSRRPAGQPVDSAVADELADAFAPFDAQIEELAAGEQEDAAVDEAVAGRRQRRAESVIAGAVAAALLAIGGFGWFARWRFRRAAEPAHKQAQFSGALQLAESEEEAHGLLRRHLQRMVRGSEVTVLNRNNSADRLQAVTPLAPDSALRAGLEHAEPRSCLAVRSGAAHEEDHQGLLACAVCGGGAARSLCTPLTVGGEVIGAVLVGQVAAFDAATRERVRDSVGQAAPVLANLRNLALAEQRAATDSLTGLPNKRMVGDALKRLLAAATRSSTPLTLLMLDLDHFRAINERFGHPVGDQALANVGAALRSTLREGDFAGRNGGEEFMIALPDTDLEGGVVAAEKIRAAVAQVTMPGVDLKVTASIGVAAYPQHATSADRLERSADSALYVAKRSGRNRVEVATRPVERTVPDDARELASDGREPALVVAPSRGTSS</sequence>
<evidence type="ECO:0000313" key="5">
    <source>
        <dbReference type="Proteomes" id="UP000199092"/>
    </source>
</evidence>
<protein>
    <submittedName>
        <fullName evidence="4">Diguanylate cyclase (GGDEF) domain-containing protein</fullName>
    </submittedName>
</protein>
<evidence type="ECO:0000256" key="1">
    <source>
        <dbReference type="SAM" id="MobiDB-lite"/>
    </source>
</evidence>
<dbReference type="Pfam" id="PF00990">
    <property type="entry name" value="GGDEF"/>
    <property type="match status" value="1"/>
</dbReference>
<dbReference type="Gene3D" id="3.30.70.270">
    <property type="match status" value="1"/>
</dbReference>
<dbReference type="PANTHER" id="PTHR45138:SF9">
    <property type="entry name" value="DIGUANYLATE CYCLASE DGCM-RELATED"/>
    <property type="match status" value="1"/>
</dbReference>
<dbReference type="RefSeq" id="WP_091414539.1">
    <property type="nucleotide sequence ID" value="NZ_LT629749.1"/>
</dbReference>
<evidence type="ECO:0000259" key="3">
    <source>
        <dbReference type="PROSITE" id="PS50887"/>
    </source>
</evidence>
<dbReference type="InterPro" id="IPR029787">
    <property type="entry name" value="Nucleotide_cyclase"/>
</dbReference>
<dbReference type="InterPro" id="IPR000160">
    <property type="entry name" value="GGDEF_dom"/>
</dbReference>
<dbReference type="InterPro" id="IPR043128">
    <property type="entry name" value="Rev_trsase/Diguanyl_cyclase"/>
</dbReference>
<reference evidence="4 5" key="1">
    <citation type="submission" date="2016-10" db="EMBL/GenBank/DDBJ databases">
        <authorList>
            <person name="de Groot N.N."/>
        </authorList>
    </citation>
    <scope>NUCLEOTIDE SEQUENCE [LARGE SCALE GENOMIC DNA]</scope>
    <source>
        <strain evidence="4 5">DSM 21741</strain>
    </source>
</reference>
<feature type="region of interest" description="Disordered" evidence="1">
    <location>
        <begin position="537"/>
        <end position="569"/>
    </location>
</feature>
<dbReference type="GO" id="GO:0005886">
    <property type="term" value="C:plasma membrane"/>
    <property type="evidence" value="ECO:0007669"/>
    <property type="project" value="TreeGrafter"/>
</dbReference>
<dbReference type="OrthoDB" id="23692at2"/>
<keyword evidence="2" id="KW-0812">Transmembrane</keyword>
<evidence type="ECO:0000256" key="2">
    <source>
        <dbReference type="SAM" id="Phobius"/>
    </source>
</evidence>
<dbReference type="NCBIfam" id="TIGR00254">
    <property type="entry name" value="GGDEF"/>
    <property type="match status" value="1"/>
</dbReference>
<feature type="compositionally biased region" description="Basic and acidic residues" evidence="1">
    <location>
        <begin position="537"/>
        <end position="556"/>
    </location>
</feature>
<feature type="domain" description="GGDEF" evidence="3">
    <location>
        <begin position="406"/>
        <end position="537"/>
    </location>
</feature>
<dbReference type="Proteomes" id="UP000199092">
    <property type="component" value="Chromosome I"/>
</dbReference>
<accession>A0A1H1Z6C3</accession>
<dbReference type="GO" id="GO:1902201">
    <property type="term" value="P:negative regulation of bacterial-type flagellum-dependent cell motility"/>
    <property type="evidence" value="ECO:0007669"/>
    <property type="project" value="TreeGrafter"/>
</dbReference>
<dbReference type="CDD" id="cd01949">
    <property type="entry name" value="GGDEF"/>
    <property type="match status" value="1"/>
</dbReference>
<evidence type="ECO:0000313" key="4">
    <source>
        <dbReference type="EMBL" id="SDT29248.1"/>
    </source>
</evidence>
<keyword evidence="2" id="KW-0472">Membrane</keyword>
<feature type="transmembrane region" description="Helical" evidence="2">
    <location>
        <begin position="190"/>
        <end position="209"/>
    </location>
</feature>
<dbReference type="STRING" id="546871.SAMN04488543_3596"/>